<dbReference type="AlphaFoldDB" id="A0A843WU76"/>
<organism evidence="1 2">
    <name type="scientific">Colocasia esculenta</name>
    <name type="common">Wild taro</name>
    <name type="synonym">Arum esculentum</name>
    <dbReference type="NCBI Taxonomy" id="4460"/>
    <lineage>
        <taxon>Eukaryota</taxon>
        <taxon>Viridiplantae</taxon>
        <taxon>Streptophyta</taxon>
        <taxon>Embryophyta</taxon>
        <taxon>Tracheophyta</taxon>
        <taxon>Spermatophyta</taxon>
        <taxon>Magnoliopsida</taxon>
        <taxon>Liliopsida</taxon>
        <taxon>Araceae</taxon>
        <taxon>Aroideae</taxon>
        <taxon>Colocasieae</taxon>
        <taxon>Colocasia</taxon>
    </lineage>
</organism>
<keyword evidence="2" id="KW-1185">Reference proteome</keyword>
<evidence type="ECO:0000313" key="1">
    <source>
        <dbReference type="EMBL" id="MQM07484.1"/>
    </source>
</evidence>
<evidence type="ECO:0000313" key="2">
    <source>
        <dbReference type="Proteomes" id="UP000652761"/>
    </source>
</evidence>
<gene>
    <name evidence="1" type="ORF">Taro_040323</name>
</gene>
<comment type="caution">
    <text evidence="1">The sequence shown here is derived from an EMBL/GenBank/DDBJ whole genome shotgun (WGS) entry which is preliminary data.</text>
</comment>
<accession>A0A843WU76</accession>
<proteinExistence type="predicted"/>
<name>A0A843WU76_COLES</name>
<reference evidence="1" key="1">
    <citation type="submission" date="2017-07" db="EMBL/GenBank/DDBJ databases">
        <title>Taro Niue Genome Assembly and Annotation.</title>
        <authorList>
            <person name="Atibalentja N."/>
            <person name="Keating K."/>
            <person name="Fields C.J."/>
        </authorList>
    </citation>
    <scope>NUCLEOTIDE SEQUENCE</scope>
    <source>
        <strain evidence="1">Niue_2</strain>
        <tissue evidence="1">Leaf</tissue>
    </source>
</reference>
<sequence>MCLFFSGTNILCKSVSTHPSMVLTHQHRFKEKLCKNVKSVSTHVKSVSTLVAVFQRSRVPSVSTQPPGQVDTLQKLFILRADGCHVSF</sequence>
<feature type="non-terminal residue" evidence="1">
    <location>
        <position position="1"/>
    </location>
</feature>
<protein>
    <submittedName>
        <fullName evidence="1">Uncharacterized protein</fullName>
    </submittedName>
</protein>
<dbReference type="Proteomes" id="UP000652761">
    <property type="component" value="Unassembled WGS sequence"/>
</dbReference>
<dbReference type="EMBL" id="NMUH01003886">
    <property type="protein sequence ID" value="MQM07484.1"/>
    <property type="molecule type" value="Genomic_DNA"/>
</dbReference>